<accession>A0AA42CR53</accession>
<dbReference type="Proteomes" id="UP001165667">
    <property type="component" value="Unassembled WGS sequence"/>
</dbReference>
<proteinExistence type="predicted"/>
<evidence type="ECO:0000256" key="1">
    <source>
        <dbReference type="SAM" id="MobiDB-lite"/>
    </source>
</evidence>
<gene>
    <name evidence="2" type="ORF">M8523_29765</name>
</gene>
<comment type="caution">
    <text evidence="2">The sequence shown here is derived from an EMBL/GenBank/DDBJ whole genome shotgun (WGS) entry which is preliminary data.</text>
</comment>
<evidence type="ECO:0000313" key="3">
    <source>
        <dbReference type="Proteomes" id="UP001165667"/>
    </source>
</evidence>
<feature type="region of interest" description="Disordered" evidence="1">
    <location>
        <begin position="1"/>
        <end position="33"/>
    </location>
</feature>
<dbReference type="AlphaFoldDB" id="A0AA42CR53"/>
<feature type="compositionally biased region" description="Acidic residues" evidence="1">
    <location>
        <begin position="1"/>
        <end position="11"/>
    </location>
</feature>
<keyword evidence="3" id="KW-1185">Reference proteome</keyword>
<name>A0AA42CR53_9HYPH</name>
<protein>
    <submittedName>
        <fullName evidence="2">Uncharacterized protein</fullName>
    </submittedName>
</protein>
<evidence type="ECO:0000313" key="2">
    <source>
        <dbReference type="EMBL" id="MCW6512122.1"/>
    </source>
</evidence>
<organism evidence="2 3">
    <name type="scientific">Lichenifustis flavocetrariae</name>
    <dbReference type="NCBI Taxonomy" id="2949735"/>
    <lineage>
        <taxon>Bacteria</taxon>
        <taxon>Pseudomonadati</taxon>
        <taxon>Pseudomonadota</taxon>
        <taxon>Alphaproteobacteria</taxon>
        <taxon>Hyphomicrobiales</taxon>
        <taxon>Lichenihabitantaceae</taxon>
        <taxon>Lichenifustis</taxon>
    </lineage>
</organism>
<reference evidence="2" key="1">
    <citation type="submission" date="2022-05" db="EMBL/GenBank/DDBJ databases">
        <authorList>
            <person name="Pankratov T."/>
        </authorList>
    </citation>
    <scope>NUCLEOTIDE SEQUENCE</scope>
    <source>
        <strain evidence="2">BP6-180914</strain>
    </source>
</reference>
<dbReference type="EMBL" id="JAMOIM010000040">
    <property type="protein sequence ID" value="MCW6512122.1"/>
    <property type="molecule type" value="Genomic_DNA"/>
</dbReference>
<sequence>MPPDHDDDDDPNFTMPQPAGAAPGAPPPGVQQNLEQAEWYATNRLDRTRGSKQAMLLTALYANRAGEDCRARRIFSPLTAKPDRGKFDGGDVAHIVRLTTSPLDDSATEVALCGAYLRAGRKWSGIRAYSTCHTCIARAKQQPPSITGWKHKLAETQYLKVKEMLCLPPLYLDNPVIKGVEDELLAPPAVEHPRYFRRLLRRCAQRYFRRPAADGARHRDG</sequence>